<dbReference type="SUPFAM" id="SSF81324">
    <property type="entry name" value="Voltage-gated potassium channels"/>
    <property type="match status" value="1"/>
</dbReference>
<dbReference type="GO" id="GO:0005267">
    <property type="term" value="F:potassium channel activity"/>
    <property type="evidence" value="ECO:0007669"/>
    <property type="project" value="UniProtKB-KW"/>
</dbReference>
<keyword evidence="3" id="KW-0633">Potassium transport</keyword>
<protein>
    <submittedName>
        <fullName evidence="14">Ion transporter</fullName>
    </submittedName>
</protein>
<evidence type="ECO:0000256" key="11">
    <source>
        <dbReference type="ARBA" id="ARBA00034430"/>
    </source>
</evidence>
<evidence type="ECO:0000256" key="3">
    <source>
        <dbReference type="ARBA" id="ARBA00022538"/>
    </source>
</evidence>
<name>A0A3A9KI38_9BACI</name>
<evidence type="ECO:0000256" key="1">
    <source>
        <dbReference type="ARBA" id="ARBA00004651"/>
    </source>
</evidence>
<dbReference type="InterPro" id="IPR013099">
    <property type="entry name" value="K_chnl_dom"/>
</dbReference>
<dbReference type="Pfam" id="PF07885">
    <property type="entry name" value="Ion_trans_2"/>
    <property type="match status" value="1"/>
</dbReference>
<reference evidence="14 15" key="1">
    <citation type="submission" date="2017-10" db="EMBL/GenBank/DDBJ databases">
        <title>Bacillus sp. nov., a halophilic bacterium isolated from a Keqin Lake.</title>
        <authorList>
            <person name="Wang H."/>
        </authorList>
    </citation>
    <scope>NUCLEOTIDE SEQUENCE [LARGE SCALE GENOMIC DNA]</scope>
    <source>
        <strain evidence="14 15">KCTC 13187</strain>
    </source>
</reference>
<evidence type="ECO:0000256" key="10">
    <source>
        <dbReference type="ARBA" id="ARBA00023303"/>
    </source>
</evidence>
<evidence type="ECO:0000313" key="15">
    <source>
        <dbReference type="Proteomes" id="UP000281498"/>
    </source>
</evidence>
<dbReference type="Pfam" id="PF02254">
    <property type="entry name" value="TrkA_N"/>
    <property type="match status" value="1"/>
</dbReference>
<dbReference type="InterPro" id="IPR036291">
    <property type="entry name" value="NAD(P)-bd_dom_sf"/>
</dbReference>
<keyword evidence="10" id="KW-0407">Ion channel</keyword>
<evidence type="ECO:0000256" key="12">
    <source>
        <dbReference type="SAM" id="Phobius"/>
    </source>
</evidence>
<evidence type="ECO:0000256" key="8">
    <source>
        <dbReference type="ARBA" id="ARBA00023065"/>
    </source>
</evidence>
<evidence type="ECO:0000313" key="14">
    <source>
        <dbReference type="EMBL" id="RKL67365.1"/>
    </source>
</evidence>
<gene>
    <name evidence="14" type="ORF">CR203_08330</name>
</gene>
<feature type="transmembrane region" description="Helical" evidence="12">
    <location>
        <begin position="73"/>
        <end position="94"/>
    </location>
</feature>
<keyword evidence="15" id="KW-1185">Reference proteome</keyword>
<keyword evidence="7 12" id="KW-1133">Transmembrane helix</keyword>
<evidence type="ECO:0000256" key="9">
    <source>
        <dbReference type="ARBA" id="ARBA00023136"/>
    </source>
</evidence>
<dbReference type="InterPro" id="IPR047871">
    <property type="entry name" value="K_chnl_Slo-like"/>
</dbReference>
<keyword evidence="6" id="KW-0630">Potassium</keyword>
<dbReference type="RefSeq" id="WP_110935471.1">
    <property type="nucleotide sequence ID" value="NZ_KZ614146.1"/>
</dbReference>
<dbReference type="GO" id="GO:0005886">
    <property type="term" value="C:plasma membrane"/>
    <property type="evidence" value="ECO:0007669"/>
    <property type="project" value="UniProtKB-SubCell"/>
</dbReference>
<feature type="transmembrane region" description="Helical" evidence="12">
    <location>
        <begin position="17"/>
        <end position="36"/>
    </location>
</feature>
<dbReference type="PROSITE" id="PS51201">
    <property type="entry name" value="RCK_N"/>
    <property type="match status" value="1"/>
</dbReference>
<accession>A0A3A9KI38</accession>
<feature type="domain" description="RCK N-terminal" evidence="13">
    <location>
        <begin position="114"/>
        <end position="248"/>
    </location>
</feature>
<dbReference type="SUPFAM" id="SSF51735">
    <property type="entry name" value="NAD(P)-binding Rossmann-fold domains"/>
    <property type="match status" value="1"/>
</dbReference>
<evidence type="ECO:0000256" key="4">
    <source>
        <dbReference type="ARBA" id="ARBA00022692"/>
    </source>
</evidence>
<dbReference type="OrthoDB" id="9785285at2"/>
<keyword evidence="4 12" id="KW-0812">Transmembrane</keyword>
<proteinExistence type="predicted"/>
<dbReference type="PANTHER" id="PTHR10027">
    <property type="entry name" value="CALCIUM-ACTIVATED POTASSIUM CHANNEL ALPHA CHAIN"/>
    <property type="match status" value="1"/>
</dbReference>
<evidence type="ECO:0000256" key="7">
    <source>
        <dbReference type="ARBA" id="ARBA00022989"/>
    </source>
</evidence>
<evidence type="ECO:0000256" key="5">
    <source>
        <dbReference type="ARBA" id="ARBA00022826"/>
    </source>
</evidence>
<dbReference type="InterPro" id="IPR003148">
    <property type="entry name" value="RCK_N"/>
</dbReference>
<dbReference type="PRINTS" id="PR00169">
    <property type="entry name" value="KCHANNEL"/>
</dbReference>
<dbReference type="Proteomes" id="UP000281498">
    <property type="component" value="Unassembled WGS sequence"/>
</dbReference>
<evidence type="ECO:0000256" key="2">
    <source>
        <dbReference type="ARBA" id="ARBA00022448"/>
    </source>
</evidence>
<organism evidence="14 15">
    <name type="scientific">Salipaludibacillus neizhouensis</name>
    <dbReference type="NCBI Taxonomy" id="885475"/>
    <lineage>
        <taxon>Bacteria</taxon>
        <taxon>Bacillati</taxon>
        <taxon>Bacillota</taxon>
        <taxon>Bacilli</taxon>
        <taxon>Bacillales</taxon>
        <taxon>Bacillaceae</taxon>
    </lineage>
</organism>
<keyword evidence="2" id="KW-0813">Transport</keyword>
<comment type="subcellular location">
    <subcellularLocation>
        <location evidence="1">Cell membrane</location>
        <topology evidence="1">Multi-pass membrane protein</topology>
    </subcellularLocation>
</comment>
<dbReference type="Gene3D" id="3.40.50.720">
    <property type="entry name" value="NAD(P)-binding Rossmann-like Domain"/>
    <property type="match status" value="1"/>
</dbReference>
<sequence>MLMIFELMQIAVKTKKLPIIVITIVFITLSSFVVHWLEPDMFVTPFIGFWYVMTTVTTTGYGDFVPETTIGKLYGLFLYIFGIGLIGIVIGKIVEGYGMFQTLKEEGKLRFRGKGHYVIIGWSNKAKHTMNEIIEIGEDVKIVLIDSLPSTPIESVNLFYIQGDPTDKQTLEQANVQEAHAVLIFTEENEIDPVSADGKSLIIVSSVEGYAVDLGIDIYTIVEILKEKHIPNFKHANVDEFVIADEALSDLMAKSAVHKGSSKIVMKLLSRKSGVDIWKLFNRGLWKTYNDAFEELKSLEANFISDQYDFQILKKLNEPLPDDAELYVICSKDTYQNITRKFKLD</sequence>
<dbReference type="Gene3D" id="1.10.287.70">
    <property type="match status" value="1"/>
</dbReference>
<dbReference type="PANTHER" id="PTHR10027:SF10">
    <property type="entry name" value="SLOWPOKE 2, ISOFORM D"/>
    <property type="match status" value="1"/>
</dbReference>
<comment type="catalytic activity">
    <reaction evidence="11">
        <text>K(+)(in) = K(+)(out)</text>
        <dbReference type="Rhea" id="RHEA:29463"/>
        <dbReference type="ChEBI" id="CHEBI:29103"/>
    </reaction>
</comment>
<keyword evidence="8" id="KW-0406">Ion transport</keyword>
<dbReference type="AlphaFoldDB" id="A0A3A9KI38"/>
<feature type="transmembrane region" description="Helical" evidence="12">
    <location>
        <begin position="42"/>
        <end position="61"/>
    </location>
</feature>
<comment type="caution">
    <text evidence="14">The sequence shown here is derived from an EMBL/GenBank/DDBJ whole genome shotgun (WGS) entry which is preliminary data.</text>
</comment>
<dbReference type="EMBL" id="PDOE01000003">
    <property type="protein sequence ID" value="RKL67365.1"/>
    <property type="molecule type" value="Genomic_DNA"/>
</dbReference>
<evidence type="ECO:0000256" key="6">
    <source>
        <dbReference type="ARBA" id="ARBA00022958"/>
    </source>
</evidence>
<keyword evidence="5" id="KW-0631">Potassium channel</keyword>
<keyword evidence="9 12" id="KW-0472">Membrane</keyword>
<evidence type="ECO:0000259" key="13">
    <source>
        <dbReference type="PROSITE" id="PS51201"/>
    </source>
</evidence>